<dbReference type="InterPro" id="IPR046461">
    <property type="entry name" value="TerL_ATPase"/>
</dbReference>
<dbReference type="Gene3D" id="3.40.50.300">
    <property type="entry name" value="P-loop containing nucleotide triphosphate hydrolases"/>
    <property type="match status" value="1"/>
</dbReference>
<keyword evidence="4" id="KW-1185">Reference proteome</keyword>
<dbReference type="PANTHER" id="PTHR41287:SF1">
    <property type="entry name" value="PROTEIN YMFN"/>
    <property type="match status" value="1"/>
</dbReference>
<evidence type="ECO:0000259" key="1">
    <source>
        <dbReference type="Pfam" id="PF03354"/>
    </source>
</evidence>
<feature type="domain" description="Terminase large subunit-like ATPase" evidence="1">
    <location>
        <begin position="82"/>
        <end position="258"/>
    </location>
</feature>
<dbReference type="InterPro" id="IPR005021">
    <property type="entry name" value="Terminase_largesu-like"/>
</dbReference>
<accession>A0ABX7BGN4</accession>
<gene>
    <name evidence="3" type="ORF">IGS68_33550</name>
</gene>
<name>A0ABX7BGN4_9PROT</name>
<sequence>MARPEHISKALKYARDVVAGKIPACKWVVLACQRHLDDLKKAKSKAFPYRFDEEKAARVCRFVENLKHIKGPLAGVNIQLEPWQLFITTAVYGWVFKDGPRKDKRRFRRVYIECPRGNGKSAWTSPLALYMTAADGEGGAEVYSAATTRDQAKIVWATARQMAERSPGLMSALGVQTAAHSIHVLKSASKFEALSAEGNNLDGLNIHFGCIDELHAHRTRAVYDVIETGIGKRDQSLLWCITTAGSDRSGICYEVRTFCTKVLDGVAQDDSQFAIIYTIDDDDDWTSEKSWQKANPNWNVSVMPEIIGQLATKAMAMPSAQNNFLTKHLNVWVSANSSWMDMRAWDRCADPTLDIADFEGDPCVMAVDLASKTDIAAISRLFWRDIDGVRHYYLFNQCYLPEDAVTDGRNSQYSGWEIEGRLKTTMGDVLDFTTIEEDILEDAQRFEVREIAYDPWQATQLSQRLMAEGAACIEYKPTVLNFSEPMKELDALIRQGRLHHDGDPVLAWMMSNVVCHVDNKDNIYPRKERIENKIDGVVSAIMALGRALFGAKSTASVYEDRGIITL</sequence>
<dbReference type="PANTHER" id="PTHR41287">
    <property type="match status" value="1"/>
</dbReference>
<proteinExistence type="predicted"/>
<protein>
    <submittedName>
        <fullName evidence="3">Terminase large subunit</fullName>
    </submittedName>
</protein>
<evidence type="ECO:0000313" key="4">
    <source>
        <dbReference type="Proteomes" id="UP000595197"/>
    </source>
</evidence>
<dbReference type="RefSeq" id="WP_201083188.1">
    <property type="nucleotide sequence ID" value="NZ_CP067422.1"/>
</dbReference>
<dbReference type="InterPro" id="IPR027417">
    <property type="entry name" value="P-loop_NTPase"/>
</dbReference>
<dbReference type="InterPro" id="IPR046462">
    <property type="entry name" value="TerL_nuclease"/>
</dbReference>
<dbReference type="Pfam" id="PF03354">
    <property type="entry name" value="TerL_ATPase"/>
    <property type="match status" value="1"/>
</dbReference>
<organism evidence="3 4">
    <name type="scientific">Skermanella cutis</name>
    <dbReference type="NCBI Taxonomy" id="2775420"/>
    <lineage>
        <taxon>Bacteria</taxon>
        <taxon>Pseudomonadati</taxon>
        <taxon>Pseudomonadota</taxon>
        <taxon>Alphaproteobacteria</taxon>
        <taxon>Rhodospirillales</taxon>
        <taxon>Azospirillaceae</taxon>
        <taxon>Skermanella</taxon>
    </lineage>
</organism>
<dbReference type="Gene3D" id="3.30.420.240">
    <property type="match status" value="1"/>
</dbReference>
<reference evidence="3" key="1">
    <citation type="submission" date="2021-02" db="EMBL/GenBank/DDBJ databases">
        <title>Skermanella TT6 skin isolate.</title>
        <authorList>
            <person name="Lee K."/>
            <person name="Ganzorig M."/>
        </authorList>
    </citation>
    <scope>NUCLEOTIDE SEQUENCE</scope>
    <source>
        <strain evidence="3">TT6</strain>
    </source>
</reference>
<evidence type="ECO:0000259" key="2">
    <source>
        <dbReference type="Pfam" id="PF20441"/>
    </source>
</evidence>
<dbReference type="Pfam" id="PF20441">
    <property type="entry name" value="TerL_nuclease"/>
    <property type="match status" value="1"/>
</dbReference>
<geneLocation type="plasmid" evidence="3 4">
    <name>pTT6-2</name>
</geneLocation>
<keyword evidence="3" id="KW-0614">Plasmid</keyword>
<feature type="domain" description="Terminase large subunit-like endonuclease" evidence="2">
    <location>
        <begin position="268"/>
        <end position="548"/>
    </location>
</feature>
<evidence type="ECO:0000313" key="3">
    <source>
        <dbReference type="EMBL" id="QQP93548.1"/>
    </source>
</evidence>
<dbReference type="EMBL" id="CP067422">
    <property type="protein sequence ID" value="QQP93548.1"/>
    <property type="molecule type" value="Genomic_DNA"/>
</dbReference>
<dbReference type="Proteomes" id="UP000595197">
    <property type="component" value="Plasmid pTT6-2"/>
</dbReference>